<keyword evidence="2" id="KW-1185">Reference proteome</keyword>
<reference evidence="1" key="1">
    <citation type="submission" date="2020-04" db="EMBL/GenBank/DDBJ databases">
        <authorList>
            <person name="Alioto T."/>
            <person name="Alioto T."/>
            <person name="Gomez Garrido J."/>
        </authorList>
    </citation>
    <scope>NUCLEOTIDE SEQUENCE</scope>
    <source>
        <strain evidence="1">A484AB</strain>
    </source>
</reference>
<evidence type="ECO:0000313" key="1">
    <source>
        <dbReference type="EMBL" id="CAB4027529.1"/>
    </source>
</evidence>
<accession>A0A7D9JDK8</accession>
<feature type="non-terminal residue" evidence="1">
    <location>
        <position position="1"/>
    </location>
</feature>
<evidence type="ECO:0000313" key="2">
    <source>
        <dbReference type="Proteomes" id="UP001152795"/>
    </source>
</evidence>
<sequence>GVSRLRGRRTVDAVPADGSVLLDAMAVLQSTVVIPKTYGELADNILARILAIARKFKASRVDFVADRYRSSV</sequence>
<name>A0A7D9JDK8_PARCT</name>
<proteinExistence type="predicted"/>
<organism evidence="1 2">
    <name type="scientific">Paramuricea clavata</name>
    <name type="common">Red gorgonian</name>
    <name type="synonym">Violescent sea-whip</name>
    <dbReference type="NCBI Taxonomy" id="317549"/>
    <lineage>
        <taxon>Eukaryota</taxon>
        <taxon>Metazoa</taxon>
        <taxon>Cnidaria</taxon>
        <taxon>Anthozoa</taxon>
        <taxon>Octocorallia</taxon>
        <taxon>Malacalcyonacea</taxon>
        <taxon>Plexauridae</taxon>
        <taxon>Paramuricea</taxon>
    </lineage>
</organism>
<dbReference type="AlphaFoldDB" id="A0A7D9JDK8"/>
<dbReference type="OrthoDB" id="8060926at2759"/>
<dbReference type="EMBL" id="CACRXK020014852">
    <property type="protein sequence ID" value="CAB4027529.1"/>
    <property type="molecule type" value="Genomic_DNA"/>
</dbReference>
<comment type="caution">
    <text evidence="1">The sequence shown here is derived from an EMBL/GenBank/DDBJ whole genome shotgun (WGS) entry which is preliminary data.</text>
</comment>
<dbReference type="Proteomes" id="UP001152795">
    <property type="component" value="Unassembled WGS sequence"/>
</dbReference>
<protein>
    <submittedName>
        <fullName evidence="1">Uncharacterized protein</fullName>
    </submittedName>
</protein>
<gene>
    <name evidence="1" type="ORF">PACLA_8A044455</name>
</gene>